<dbReference type="Pfam" id="PF03422">
    <property type="entry name" value="CBM_6"/>
    <property type="match status" value="1"/>
</dbReference>
<comment type="caution">
    <text evidence="4">The sequence shown here is derived from an EMBL/GenBank/DDBJ whole genome shotgun (WGS) entry which is preliminary data.</text>
</comment>
<gene>
    <name evidence="4" type="ORF">HGH91_01135</name>
</gene>
<dbReference type="AlphaFoldDB" id="A0A847SJ96"/>
<name>A0A847SJ96_9BACT</name>
<feature type="signal peptide" evidence="2">
    <location>
        <begin position="1"/>
        <end position="21"/>
    </location>
</feature>
<dbReference type="GO" id="GO:0030246">
    <property type="term" value="F:carbohydrate binding"/>
    <property type="evidence" value="ECO:0007669"/>
    <property type="project" value="InterPro"/>
</dbReference>
<dbReference type="RefSeq" id="WP_168736625.1">
    <property type="nucleotide sequence ID" value="NZ_JABAHZ010000001.1"/>
</dbReference>
<feature type="chain" id="PRO_5033038782" evidence="2">
    <location>
        <begin position="22"/>
        <end position="136"/>
    </location>
</feature>
<dbReference type="CDD" id="cd04084">
    <property type="entry name" value="CBM6_xylanase-like"/>
    <property type="match status" value="1"/>
</dbReference>
<organism evidence="4 5">
    <name type="scientific">Chitinophaga eiseniae</name>
    <dbReference type="NCBI Taxonomy" id="634771"/>
    <lineage>
        <taxon>Bacteria</taxon>
        <taxon>Pseudomonadati</taxon>
        <taxon>Bacteroidota</taxon>
        <taxon>Chitinophagia</taxon>
        <taxon>Chitinophagales</taxon>
        <taxon>Chitinophagaceae</taxon>
        <taxon>Chitinophaga</taxon>
    </lineage>
</organism>
<dbReference type="SMART" id="SM00606">
    <property type="entry name" value="CBD_IV"/>
    <property type="match status" value="1"/>
</dbReference>
<accession>A0A847SJ96</accession>
<evidence type="ECO:0000259" key="3">
    <source>
        <dbReference type="SMART" id="SM00606"/>
    </source>
</evidence>
<feature type="domain" description="Cellulose binding type IV" evidence="3">
    <location>
        <begin position="18"/>
        <end position="134"/>
    </location>
</feature>
<dbReference type="EMBL" id="JABAHZ010000001">
    <property type="protein sequence ID" value="NLR77209.1"/>
    <property type="molecule type" value="Genomic_DNA"/>
</dbReference>
<evidence type="ECO:0000313" key="5">
    <source>
        <dbReference type="Proteomes" id="UP000552864"/>
    </source>
</evidence>
<evidence type="ECO:0000313" key="4">
    <source>
        <dbReference type="EMBL" id="NLR77209.1"/>
    </source>
</evidence>
<sequence>MRLMLLLLFAFVPLFVAGQTAAPAPAAKKGNRATEFQMKEGSYLSFAQVNLSLGEIGFRVEVASEHKKSNARLEFRIDKPKGKIIGTLEIPYTGDSTYALKLTGNLRHAEGVHDLYLVARGAMPFSITSFGFIYNY</sequence>
<protein>
    <submittedName>
        <fullName evidence="4">Carbohydrate-binding protein</fullName>
    </submittedName>
</protein>
<keyword evidence="5" id="KW-1185">Reference proteome</keyword>
<dbReference type="InterPro" id="IPR005084">
    <property type="entry name" value="CBM6"/>
</dbReference>
<evidence type="ECO:0000256" key="2">
    <source>
        <dbReference type="SAM" id="SignalP"/>
    </source>
</evidence>
<keyword evidence="1 2" id="KW-0732">Signal</keyword>
<proteinExistence type="predicted"/>
<reference evidence="4 5" key="1">
    <citation type="submission" date="2020-04" db="EMBL/GenBank/DDBJ databases">
        <authorList>
            <person name="Yin C."/>
        </authorList>
    </citation>
    <scope>NUCLEOTIDE SEQUENCE [LARGE SCALE GENOMIC DNA]</scope>
    <source>
        <strain evidence="4 5">Ak56</strain>
    </source>
</reference>
<dbReference type="Gene3D" id="2.60.120.260">
    <property type="entry name" value="Galactose-binding domain-like"/>
    <property type="match status" value="1"/>
</dbReference>
<evidence type="ECO:0000256" key="1">
    <source>
        <dbReference type="ARBA" id="ARBA00022729"/>
    </source>
</evidence>
<dbReference type="Proteomes" id="UP000552864">
    <property type="component" value="Unassembled WGS sequence"/>
</dbReference>
<dbReference type="InterPro" id="IPR006584">
    <property type="entry name" value="Cellulose-bd_IV"/>
</dbReference>
<dbReference type="InterPro" id="IPR008979">
    <property type="entry name" value="Galactose-bd-like_sf"/>
</dbReference>
<dbReference type="SUPFAM" id="SSF49785">
    <property type="entry name" value="Galactose-binding domain-like"/>
    <property type="match status" value="1"/>
</dbReference>